<feature type="transmembrane region" description="Helical" evidence="6">
    <location>
        <begin position="61"/>
        <end position="82"/>
    </location>
</feature>
<proteinExistence type="predicted"/>
<keyword evidence="6" id="KW-1133">Transmembrane helix</keyword>
<feature type="repeat" description="ANK" evidence="4">
    <location>
        <begin position="1181"/>
        <end position="1213"/>
    </location>
</feature>
<protein>
    <recommendedName>
        <fullName evidence="1">protein S-acyltransferase</fullName>
        <ecNumber evidence="1">2.3.1.225</ecNumber>
    </recommendedName>
</protein>
<dbReference type="Pfam" id="PF12796">
    <property type="entry name" value="Ank_2"/>
    <property type="match status" value="2"/>
</dbReference>
<dbReference type="EMBL" id="JAADYS010000729">
    <property type="protein sequence ID" value="KAF4467552.1"/>
    <property type="molecule type" value="Genomic_DNA"/>
</dbReference>
<feature type="region of interest" description="Disordered" evidence="5">
    <location>
        <begin position="1255"/>
        <end position="1293"/>
    </location>
</feature>
<reference evidence="8 9" key="1">
    <citation type="submission" date="2020-01" db="EMBL/GenBank/DDBJ databases">
        <title>Identification and distribution of gene clusters putatively required for synthesis of sphingolipid metabolism inhibitors in phylogenetically diverse species of the filamentous fungus Fusarium.</title>
        <authorList>
            <person name="Kim H.-S."/>
            <person name="Busman M."/>
            <person name="Brown D.W."/>
            <person name="Divon H."/>
            <person name="Uhlig S."/>
            <person name="Proctor R.H."/>
        </authorList>
    </citation>
    <scope>NUCLEOTIDE SEQUENCE [LARGE SCALE GENOMIC DNA]</scope>
    <source>
        <strain evidence="8 9">NRRL 20459</strain>
    </source>
</reference>
<dbReference type="PANTHER" id="PTHR24161:SF85">
    <property type="entry name" value="PALMITOYLTRANSFERASE HIP14"/>
    <property type="match status" value="1"/>
</dbReference>
<dbReference type="EC" id="2.3.1.225" evidence="1"/>
<evidence type="ECO:0000256" key="5">
    <source>
        <dbReference type="SAM" id="MobiDB-lite"/>
    </source>
</evidence>
<evidence type="ECO:0000313" key="8">
    <source>
        <dbReference type="EMBL" id="KAF4467552.1"/>
    </source>
</evidence>
<feature type="repeat" description="ANK" evidence="4">
    <location>
        <begin position="1081"/>
        <end position="1113"/>
    </location>
</feature>
<evidence type="ECO:0000313" key="9">
    <source>
        <dbReference type="Proteomes" id="UP000554235"/>
    </source>
</evidence>
<dbReference type="InterPro" id="IPR036770">
    <property type="entry name" value="Ankyrin_rpt-contain_sf"/>
</dbReference>
<feature type="repeat" description="ANK" evidence="4">
    <location>
        <begin position="1146"/>
        <end position="1168"/>
    </location>
</feature>
<dbReference type="SUPFAM" id="SSF48403">
    <property type="entry name" value="Ankyrin repeat"/>
    <property type="match status" value="1"/>
</dbReference>
<dbReference type="InterPro" id="IPR002110">
    <property type="entry name" value="Ankyrin_rpt"/>
</dbReference>
<feature type="chain" id="PRO_5034487103" description="protein S-acyltransferase" evidence="7">
    <location>
        <begin position="21"/>
        <end position="1293"/>
    </location>
</feature>
<gene>
    <name evidence="8" type="ORF">FALBO_5572</name>
</gene>
<dbReference type="PROSITE" id="PS50088">
    <property type="entry name" value="ANK_REPEAT"/>
    <property type="match status" value="5"/>
</dbReference>
<feature type="repeat" description="ANK" evidence="4">
    <location>
        <begin position="1048"/>
        <end position="1080"/>
    </location>
</feature>
<sequence>MLPSTVNILLLFSLVAGCAAADAGDDFSNNLFSDLAPLLALFGERVAMQFMSQSMGWADHFILAMAPVDIITIIVSAIRVGGPSWLKAIIGRARENLAVAEAELMSSTSKEVCELWNGQEVVRCMGSSPVTEFICLLPDDLEHGKSLAKLEVETIGLEEALKEENGYLETYDKGFRQSIKRKLQDDEEAKTPRRPSSPKIIVIRNTTAESPNISLNCHNQVGRRGLRVVAVIATILQLGVLTFCGFATYYPTMKYPKDDRPVQDYAFPCTATGTLTLVIGLLVCSHVIESSTEEARYKPGPGRKARMVWLQKAQTVSDQHFGSYAIFPARDREIIMTSRRTPRRRDDAPITMSAIKADIEGIASLSDIETIIGNIDKILGLKAIIGTFVSLCGFIAQFIGLRGMHWSASIAQLVAVLIMMGFMAWVRRGLAEPPRSIPLASGFELDWFATTLGNTEKAPWAKPAQKADDGTAKAFRDWIVETGQEATYHGASPEMGQEHDPRPQSPGRSGSGDESLRSAREVMKLRKKLGRLADWRSPASEEAVVVARSIEITMDALFGPTGHVQFSWSLEANFGDSNAQNKTVDFQVKKEKGKWKTYSDDIEATLSLWLYSVNSLEDKDLETQAIKFANDEGGDDAWLRTKGASTKRSVRLLGQGTKTLTQNLKWWMPSEAPSILKGEENEKMMGEVEEHRIVGGGVHQQPTTNTEGVGHTNAYDVNPGYTLLFTESHSPLKLLYAQDIFSIFMRAVAESLQGPMAGAAEIRPIDEARGTWHSFALRNSQLSKMIQEIQYTGLGSIGDIYLSVIPPLSMAHKLPHAEAIVQLAQQHAKPYERVGRFEEAGDIYFWLFQTVQVFPPESYVHAKATAVLMEHLRYPDFIVEMGNPGKVDLSITKLKWKNDRLKQRVKMIPRQHQNSAALDILARLMRLYQVQDRGWNCDLIQEDAPNVKQGLEKADESDTQEEANVEDPCDGLGNVSYLRFTKLHYLASQSKGVGNIHLHEALKKEMDVNCRDVMNWTPLHYIAAKGIPRNAIYLMWQHPVNVNACDLLDWTPLHYACLRGEETIVKHLLQRRADVNTQAKHGIAPLHCAAMNGHKNVASLLVEAGATIDALDGFQTTPLLWAVSKGHRAVVRYLWPDASRKLRDYDGRTALHLATVADDAEMATLLLEQDPPAEKDAKDRNGYTPLHWAATREKQAMARLLIEAGVDKNTRDRRGCMPLHIAVEKRDVAMVKLLVDAGAKKDVKNLKGLIPRNLAAMDRGPSPEIARLLNVNGERSEGQGGEESKDLDRSRQT</sequence>
<feature type="compositionally biased region" description="Basic and acidic residues" evidence="5">
    <location>
        <begin position="1274"/>
        <end position="1293"/>
    </location>
</feature>
<feature type="repeat" description="ANK" evidence="4">
    <location>
        <begin position="1214"/>
        <end position="1246"/>
    </location>
</feature>
<name>A0A8H4PKD0_9HYPO</name>
<evidence type="ECO:0000256" key="1">
    <source>
        <dbReference type="ARBA" id="ARBA00012210"/>
    </source>
</evidence>
<feature type="transmembrane region" description="Helical" evidence="6">
    <location>
        <begin position="379"/>
        <end position="400"/>
    </location>
</feature>
<keyword evidence="3 4" id="KW-0040">ANK repeat</keyword>
<keyword evidence="7" id="KW-0732">Signal</keyword>
<feature type="transmembrane region" description="Helical" evidence="6">
    <location>
        <begin position="265"/>
        <end position="288"/>
    </location>
</feature>
<accession>A0A8H4PKD0</accession>
<dbReference type="OrthoDB" id="194358at2759"/>
<dbReference type="SMART" id="SM00248">
    <property type="entry name" value="ANK"/>
    <property type="match status" value="7"/>
</dbReference>
<organism evidence="8 9">
    <name type="scientific">Fusarium albosuccineum</name>
    <dbReference type="NCBI Taxonomy" id="1237068"/>
    <lineage>
        <taxon>Eukaryota</taxon>
        <taxon>Fungi</taxon>
        <taxon>Dikarya</taxon>
        <taxon>Ascomycota</taxon>
        <taxon>Pezizomycotina</taxon>
        <taxon>Sordariomycetes</taxon>
        <taxon>Hypocreomycetidae</taxon>
        <taxon>Hypocreales</taxon>
        <taxon>Nectriaceae</taxon>
        <taxon>Fusarium</taxon>
        <taxon>Fusarium decemcellulare species complex</taxon>
    </lineage>
</organism>
<keyword evidence="6" id="KW-0812">Transmembrane</keyword>
<evidence type="ECO:0000256" key="7">
    <source>
        <dbReference type="SAM" id="SignalP"/>
    </source>
</evidence>
<feature type="transmembrane region" description="Helical" evidence="6">
    <location>
        <begin position="228"/>
        <end position="250"/>
    </location>
</feature>
<evidence type="ECO:0000256" key="6">
    <source>
        <dbReference type="SAM" id="Phobius"/>
    </source>
</evidence>
<dbReference type="PANTHER" id="PTHR24161">
    <property type="entry name" value="ANK_REP_REGION DOMAIN-CONTAINING PROTEIN-RELATED"/>
    <property type="match status" value="1"/>
</dbReference>
<evidence type="ECO:0000256" key="3">
    <source>
        <dbReference type="ARBA" id="ARBA00023043"/>
    </source>
</evidence>
<keyword evidence="6" id="KW-0472">Membrane</keyword>
<dbReference type="Proteomes" id="UP000554235">
    <property type="component" value="Unassembled WGS sequence"/>
</dbReference>
<evidence type="ECO:0000256" key="4">
    <source>
        <dbReference type="PROSITE-ProRule" id="PRU00023"/>
    </source>
</evidence>
<feature type="signal peptide" evidence="7">
    <location>
        <begin position="1"/>
        <end position="20"/>
    </location>
</feature>
<dbReference type="PROSITE" id="PS50297">
    <property type="entry name" value="ANK_REP_REGION"/>
    <property type="match status" value="5"/>
</dbReference>
<keyword evidence="2" id="KW-0677">Repeat</keyword>
<evidence type="ECO:0000256" key="2">
    <source>
        <dbReference type="ARBA" id="ARBA00022737"/>
    </source>
</evidence>
<keyword evidence="9" id="KW-1185">Reference proteome</keyword>
<comment type="caution">
    <text evidence="8">The sequence shown here is derived from an EMBL/GenBank/DDBJ whole genome shotgun (WGS) entry which is preliminary data.</text>
</comment>
<feature type="region of interest" description="Disordered" evidence="5">
    <location>
        <begin position="489"/>
        <end position="517"/>
    </location>
</feature>
<dbReference type="Gene3D" id="1.25.40.20">
    <property type="entry name" value="Ankyrin repeat-containing domain"/>
    <property type="match status" value="2"/>
</dbReference>